<evidence type="ECO:0000256" key="1">
    <source>
        <dbReference type="ARBA" id="ARBA00004141"/>
    </source>
</evidence>
<feature type="transmembrane region" description="Helical" evidence="9">
    <location>
        <begin position="433"/>
        <end position="453"/>
    </location>
</feature>
<dbReference type="InterPro" id="IPR038377">
    <property type="entry name" value="Na/Glc_symporter_sf"/>
</dbReference>
<dbReference type="PANTHER" id="PTHR48086:SF8">
    <property type="entry name" value="MONOCARBOXYLIC ACID PERMEASE"/>
    <property type="match status" value="1"/>
</dbReference>
<dbReference type="InterPro" id="IPR001734">
    <property type="entry name" value="Na/solute_symporter"/>
</dbReference>
<feature type="transmembrane region" description="Helical" evidence="9">
    <location>
        <begin position="404"/>
        <end position="426"/>
    </location>
</feature>
<dbReference type="CDD" id="cd10322">
    <property type="entry name" value="SLC5sbd"/>
    <property type="match status" value="1"/>
</dbReference>
<dbReference type="Pfam" id="PF00474">
    <property type="entry name" value="SSF"/>
    <property type="match status" value="1"/>
</dbReference>
<feature type="transmembrane region" description="Helical" evidence="9">
    <location>
        <begin position="379"/>
        <end position="398"/>
    </location>
</feature>
<name>A0A368HCJ4_9GAMM</name>
<dbReference type="RefSeq" id="WP_114283015.1">
    <property type="nucleotide sequence ID" value="NZ_CP080624.1"/>
</dbReference>
<accession>A0A368HCJ4</accession>
<evidence type="ECO:0000256" key="4">
    <source>
        <dbReference type="ARBA" id="ARBA00022692"/>
    </source>
</evidence>
<dbReference type="NCBIfam" id="NF046076">
    <property type="entry name" value="monocarbox_MctP"/>
    <property type="match status" value="1"/>
</dbReference>
<feature type="transmembrane region" description="Helical" evidence="9">
    <location>
        <begin position="193"/>
        <end position="216"/>
    </location>
</feature>
<feature type="transmembrane region" description="Helical" evidence="9">
    <location>
        <begin position="330"/>
        <end position="358"/>
    </location>
</feature>
<feature type="transmembrane region" description="Helical" evidence="9">
    <location>
        <begin position="6"/>
        <end position="25"/>
    </location>
</feature>
<feature type="transmembrane region" description="Helical" evidence="9">
    <location>
        <begin position="46"/>
        <end position="69"/>
    </location>
</feature>
<evidence type="ECO:0000256" key="2">
    <source>
        <dbReference type="ARBA" id="ARBA00006434"/>
    </source>
</evidence>
<comment type="similarity">
    <text evidence="2 8">Belongs to the sodium:solute symporter (SSF) (TC 2.A.21) family.</text>
</comment>
<dbReference type="GO" id="GO:0015293">
    <property type="term" value="F:symporter activity"/>
    <property type="evidence" value="ECO:0007669"/>
    <property type="project" value="UniProtKB-KW"/>
</dbReference>
<comment type="subcellular location">
    <subcellularLocation>
        <location evidence="1">Membrane</location>
        <topology evidence="1">Multi-pass membrane protein</topology>
    </subcellularLocation>
</comment>
<reference evidence="10 11" key="1">
    <citation type="submission" date="2018-02" db="EMBL/GenBank/DDBJ databases">
        <title>Insights into the biology of acidophilic members of the Acidiferrobacteraceae family derived from comparative genomic analyses.</title>
        <authorList>
            <person name="Issotta F."/>
            <person name="Thyssen C."/>
            <person name="Mena C."/>
            <person name="Moya A."/>
            <person name="Bellenberg S."/>
            <person name="Sproer C."/>
            <person name="Covarrubias P.C."/>
            <person name="Sand W."/>
            <person name="Quatrini R."/>
            <person name="Vera M."/>
        </authorList>
    </citation>
    <scope>NUCLEOTIDE SEQUENCE [LARGE SCALE GENOMIC DNA]</scope>
    <source>
        <strain evidence="11">m-1</strain>
    </source>
</reference>
<feature type="transmembrane region" description="Helical" evidence="9">
    <location>
        <begin position="236"/>
        <end position="255"/>
    </location>
</feature>
<feature type="transmembrane region" description="Helical" evidence="9">
    <location>
        <begin position="163"/>
        <end position="181"/>
    </location>
</feature>
<evidence type="ECO:0000313" key="11">
    <source>
        <dbReference type="Proteomes" id="UP000253250"/>
    </source>
</evidence>
<organism evidence="10 11">
    <name type="scientific">Acidiferrobacter thiooxydans</name>
    <dbReference type="NCBI Taxonomy" id="163359"/>
    <lineage>
        <taxon>Bacteria</taxon>
        <taxon>Pseudomonadati</taxon>
        <taxon>Pseudomonadota</taxon>
        <taxon>Gammaproteobacteria</taxon>
        <taxon>Acidiferrobacterales</taxon>
        <taxon>Acidiferrobacteraceae</taxon>
        <taxon>Acidiferrobacter</taxon>
    </lineage>
</organism>
<feature type="transmembrane region" description="Helical" evidence="9">
    <location>
        <begin position="473"/>
        <end position="495"/>
    </location>
</feature>
<evidence type="ECO:0000256" key="8">
    <source>
        <dbReference type="RuleBase" id="RU362091"/>
    </source>
</evidence>
<evidence type="ECO:0000256" key="7">
    <source>
        <dbReference type="ARBA" id="ARBA00023136"/>
    </source>
</evidence>
<dbReference type="Proteomes" id="UP000253250">
    <property type="component" value="Unassembled WGS sequence"/>
</dbReference>
<dbReference type="PANTHER" id="PTHR48086">
    <property type="entry name" value="SODIUM/PROLINE SYMPORTER-RELATED"/>
    <property type="match status" value="1"/>
</dbReference>
<keyword evidence="3" id="KW-0813">Transport</keyword>
<comment type="caution">
    <text evidence="10">The sequence shown here is derived from an EMBL/GenBank/DDBJ whole genome shotgun (WGS) entry which is preliminary data.</text>
</comment>
<evidence type="ECO:0000256" key="6">
    <source>
        <dbReference type="ARBA" id="ARBA00022989"/>
    </source>
</evidence>
<proteinExistence type="inferred from homology"/>
<feature type="transmembrane region" description="Helical" evidence="9">
    <location>
        <begin position="122"/>
        <end position="143"/>
    </location>
</feature>
<gene>
    <name evidence="10" type="ORF">C4900_09905</name>
</gene>
<keyword evidence="11" id="KW-1185">Reference proteome</keyword>
<sequence length="512" mass="54438">MTAALGVFLALFVLVTGLGFWASRWRPGDLNLLSEWGLGGRRFGSFVTWFLLGGDLYTAYTFIAVPALVFGQGALGFFALPYTIIMYPVMFVIMPRLWTIARERGYVTAADFVEHKFDCRMLGLLVAITGILATMPYIALQLVGLQVVLAALHVGGSGTWADAPLVIAFVILAAYTYTGGLRAPALIAIVKDILIYTTVLTAIIVIPAHLGGWAGIFGHIPAAKLTFPAPPPHSTGIYSGYATLALGSALALMMYPHTITGVLGAKSAGVVQRNAVFLPAYSFILGLLALFGYMAYVAHVNTLPQFQAGFKAYGPSYAVPALLMRFLPSWFVGFAFAAIAIGALVPAAIMSVAAANLFTRNIYKAFLDPGVSTTGEARTAKLASLFVKLGALAFVLGIPEKYAIMLQLLGGVWIIQTFPAIVIGLYTRWPHRYALVLGWLVGMIAGTGMVASLSFKGVIYPLVIAGHTFPAYAALYALAVNLAVTVVGTWVFNVLHIGAGQDGTLDAQPRGA</sequence>
<feature type="transmembrane region" description="Helical" evidence="9">
    <location>
        <begin position="276"/>
        <end position="296"/>
    </location>
</feature>
<dbReference type="EMBL" id="PSYR01000002">
    <property type="protein sequence ID" value="RCN56165.1"/>
    <property type="molecule type" value="Genomic_DNA"/>
</dbReference>
<dbReference type="InterPro" id="IPR050277">
    <property type="entry name" value="Sodium:Solute_Symporter"/>
</dbReference>
<keyword evidence="5" id="KW-0769">Symport</keyword>
<dbReference type="OrthoDB" id="9789704at2"/>
<evidence type="ECO:0000313" key="10">
    <source>
        <dbReference type="EMBL" id="RCN56165.1"/>
    </source>
</evidence>
<dbReference type="PROSITE" id="PS50283">
    <property type="entry name" value="NA_SOLUT_SYMP_3"/>
    <property type="match status" value="1"/>
</dbReference>
<keyword evidence="7 9" id="KW-0472">Membrane</keyword>
<dbReference type="AlphaFoldDB" id="A0A368HCJ4"/>
<evidence type="ECO:0000256" key="5">
    <source>
        <dbReference type="ARBA" id="ARBA00022847"/>
    </source>
</evidence>
<dbReference type="Gene3D" id="1.20.1730.10">
    <property type="entry name" value="Sodium/glucose cotransporter"/>
    <property type="match status" value="1"/>
</dbReference>
<feature type="transmembrane region" description="Helical" evidence="9">
    <location>
        <begin position="75"/>
        <end position="94"/>
    </location>
</feature>
<dbReference type="GO" id="GO:0005886">
    <property type="term" value="C:plasma membrane"/>
    <property type="evidence" value="ECO:0007669"/>
    <property type="project" value="TreeGrafter"/>
</dbReference>
<keyword evidence="6 9" id="KW-1133">Transmembrane helix</keyword>
<protein>
    <submittedName>
        <fullName evidence="10">Sodium:solute symporter</fullName>
    </submittedName>
</protein>
<keyword evidence="4 9" id="KW-0812">Transmembrane</keyword>
<evidence type="ECO:0000256" key="3">
    <source>
        <dbReference type="ARBA" id="ARBA00022448"/>
    </source>
</evidence>
<evidence type="ECO:0000256" key="9">
    <source>
        <dbReference type="SAM" id="Phobius"/>
    </source>
</evidence>